<dbReference type="PIRSF" id="PIRSF005962">
    <property type="entry name" value="Pept_M20D_amidohydro"/>
    <property type="match status" value="1"/>
</dbReference>
<dbReference type="CDD" id="cd05666">
    <property type="entry name" value="M20_Acy1-like"/>
    <property type="match status" value="1"/>
</dbReference>
<evidence type="ECO:0000313" key="3">
    <source>
        <dbReference type="EMBL" id="UNM97396.1"/>
    </source>
</evidence>
<accession>A0ABY3X9J3</accession>
<dbReference type="Pfam" id="PF07687">
    <property type="entry name" value="M20_dimer"/>
    <property type="match status" value="1"/>
</dbReference>
<dbReference type="Proteomes" id="UP000829542">
    <property type="component" value="Chromosome"/>
</dbReference>
<proteinExistence type="predicted"/>
<dbReference type="PANTHER" id="PTHR11014">
    <property type="entry name" value="PEPTIDASE M20 FAMILY MEMBER"/>
    <property type="match status" value="1"/>
</dbReference>
<dbReference type="NCBIfam" id="TIGR01891">
    <property type="entry name" value="amidohydrolases"/>
    <property type="match status" value="1"/>
</dbReference>
<sequence length="396" mass="43537">MIEQQQTQDEILELLTHSFTEFQTIRQDIHRYPELAFQEVKTSELIASYLEKLGYKIDKKVGKTGLVATLQKGSNHKSIGIRADMDALPISEKTDLPYQSTQNGVMHACGHDGHITIALAAAKALSLKGNFDGTVRFIFQPAEEIGLGAKAMIEDGLFSKFPVDTIYGLHNWPKLTVGKFAFIEGPAMASVDFLKITIIGKGSHGAEPQNGIDPITIAAYLITSFQTIISRNINPKEMGVITIGAIKGGNAANVIPDSVELKLTVRAYSEEIRNTLIKRIQQLTETLTKSFGAKATISNQAGFAAVINPKTEIDFAYQSALNIMDKSFIDEDFTARTASEDFAFMLQQQKGAFIFIGNGDSADLHSPYYDFNDQAIIPAARYWVSLVESYLKPLGE</sequence>
<dbReference type="EMBL" id="CP093379">
    <property type="protein sequence ID" value="UNM97396.1"/>
    <property type="molecule type" value="Genomic_DNA"/>
</dbReference>
<keyword evidence="4" id="KW-1185">Reference proteome</keyword>
<dbReference type="InterPro" id="IPR011650">
    <property type="entry name" value="Peptidase_M20_dimer"/>
</dbReference>
<dbReference type="PANTHER" id="PTHR11014:SF63">
    <property type="entry name" value="METALLOPEPTIDASE, PUTATIVE (AFU_ORTHOLOGUE AFUA_6G09600)-RELATED"/>
    <property type="match status" value="1"/>
</dbReference>
<dbReference type="InterPro" id="IPR002933">
    <property type="entry name" value="Peptidase_M20"/>
</dbReference>
<dbReference type="InterPro" id="IPR017439">
    <property type="entry name" value="Amidohydrolase"/>
</dbReference>
<dbReference type="SUPFAM" id="SSF53187">
    <property type="entry name" value="Zn-dependent exopeptidases"/>
    <property type="match status" value="1"/>
</dbReference>
<reference evidence="3 4" key="1">
    <citation type="submission" date="2022-03" db="EMBL/GenBank/DDBJ databases">
        <title>Ignatzschineria rhizosphaerae HR5S32.</title>
        <authorList>
            <person name="Sun J.Q."/>
            <person name="Feng J.Y."/>
        </authorList>
    </citation>
    <scope>NUCLEOTIDE SEQUENCE [LARGE SCALE GENOMIC DNA]</scope>
    <source>
        <strain evidence="3 4">HR5S32</strain>
    </source>
</reference>
<dbReference type="Pfam" id="PF01546">
    <property type="entry name" value="Peptidase_M20"/>
    <property type="match status" value="1"/>
</dbReference>
<dbReference type="SUPFAM" id="SSF55031">
    <property type="entry name" value="Bacterial exopeptidase dimerisation domain"/>
    <property type="match status" value="1"/>
</dbReference>
<evidence type="ECO:0000259" key="2">
    <source>
        <dbReference type="Pfam" id="PF07687"/>
    </source>
</evidence>
<dbReference type="Gene3D" id="3.40.630.10">
    <property type="entry name" value="Zn peptidases"/>
    <property type="match status" value="1"/>
</dbReference>
<evidence type="ECO:0000313" key="4">
    <source>
        <dbReference type="Proteomes" id="UP000829542"/>
    </source>
</evidence>
<gene>
    <name evidence="3" type="ORF">MMG00_06010</name>
</gene>
<protein>
    <submittedName>
        <fullName evidence="3">M20 family metallopeptidase</fullName>
    </submittedName>
</protein>
<feature type="domain" description="Peptidase M20 dimerisation" evidence="2">
    <location>
        <begin position="194"/>
        <end position="287"/>
    </location>
</feature>
<dbReference type="InterPro" id="IPR036264">
    <property type="entry name" value="Bact_exopeptidase_dim_dom"/>
</dbReference>
<name>A0ABY3X9J3_9GAMM</name>
<keyword evidence="1" id="KW-0378">Hydrolase</keyword>
<organism evidence="3 4">
    <name type="scientific">Ignatzschineria rhizosphaerae</name>
    <dbReference type="NCBI Taxonomy" id="2923279"/>
    <lineage>
        <taxon>Bacteria</taxon>
        <taxon>Pseudomonadati</taxon>
        <taxon>Pseudomonadota</taxon>
        <taxon>Gammaproteobacteria</taxon>
        <taxon>Cardiobacteriales</taxon>
        <taxon>Ignatzschineriaceae</taxon>
        <taxon>Ignatzschineria</taxon>
    </lineage>
</organism>
<dbReference type="RefSeq" id="WP_242152831.1">
    <property type="nucleotide sequence ID" value="NZ_CP093379.1"/>
</dbReference>
<evidence type="ECO:0000256" key="1">
    <source>
        <dbReference type="ARBA" id="ARBA00022801"/>
    </source>
</evidence>
<dbReference type="Gene3D" id="3.30.70.360">
    <property type="match status" value="1"/>
</dbReference>